<proteinExistence type="predicted"/>
<keyword evidence="2" id="KW-1185">Reference proteome</keyword>
<evidence type="ECO:0000313" key="2">
    <source>
        <dbReference type="Proteomes" id="UP000315289"/>
    </source>
</evidence>
<gene>
    <name evidence="1" type="ORF">NARC_10329</name>
</gene>
<dbReference type="EMBL" id="VOAH01000001">
    <property type="protein sequence ID" value="TVP41923.1"/>
    <property type="molecule type" value="Genomic_DNA"/>
</dbReference>
<comment type="caution">
    <text evidence="1">The sequence shown here is derived from an EMBL/GenBank/DDBJ whole genome shotgun (WGS) entry which is preliminary data.</text>
</comment>
<name>A0A557SZ95_9ARCH</name>
<protein>
    <submittedName>
        <fullName evidence="1">Uncharacterized protein</fullName>
    </submittedName>
</protein>
<organism evidence="1 2">
    <name type="scientific">Candidatus Nitrosocosmicus arcticus</name>
    <dbReference type="NCBI Taxonomy" id="2035267"/>
    <lineage>
        <taxon>Archaea</taxon>
        <taxon>Nitrososphaerota</taxon>
        <taxon>Nitrososphaeria</taxon>
        <taxon>Nitrososphaerales</taxon>
        <taxon>Nitrososphaeraceae</taxon>
        <taxon>Candidatus Nitrosocosmicus</taxon>
    </lineage>
</organism>
<sequence>MNTEIDWNDVIKKEAKGNKNLDLSVQETSNGLILVQRYRKQGSFQHSSVQGRKL</sequence>
<accession>A0A557SZ95</accession>
<dbReference type="RefSeq" id="WP_186433995.1">
    <property type="nucleotide sequence ID" value="NZ_ML675578.1"/>
</dbReference>
<evidence type="ECO:0000313" key="1">
    <source>
        <dbReference type="EMBL" id="TVP41923.1"/>
    </source>
</evidence>
<dbReference type="AlphaFoldDB" id="A0A557SZ95"/>
<dbReference type="Proteomes" id="UP000315289">
    <property type="component" value="Unassembled WGS sequence"/>
</dbReference>
<reference evidence="1 2" key="1">
    <citation type="journal article" date="2019" name="Front. Microbiol.">
        <title>Ammonia Oxidation by the Arctic Terrestrial Thaumarchaeote Candidatus Nitrosocosmicus arcticus Is Stimulated by Increasing Temperatures.</title>
        <authorList>
            <person name="Alves R.J.E."/>
            <person name="Kerou M."/>
            <person name="Zappe A."/>
            <person name="Bittner R."/>
            <person name="Abby S.S."/>
            <person name="Schmidt H.A."/>
            <person name="Pfeifer K."/>
            <person name="Schleper C."/>
        </authorList>
    </citation>
    <scope>NUCLEOTIDE SEQUENCE [LARGE SCALE GENOMIC DNA]</scope>
    <source>
        <strain evidence="1 2">Kfb</strain>
    </source>
</reference>